<dbReference type="PANTHER" id="PTHR40077:SF2">
    <property type="entry name" value="MEMBRANE PROTEIN"/>
    <property type="match status" value="1"/>
</dbReference>
<feature type="transmembrane region" description="Helical" evidence="7">
    <location>
        <begin position="29"/>
        <end position="48"/>
    </location>
</feature>
<proteinExistence type="predicted"/>
<evidence type="ECO:0000256" key="4">
    <source>
        <dbReference type="ARBA" id="ARBA00022989"/>
    </source>
</evidence>
<evidence type="ECO:0000259" key="8">
    <source>
        <dbReference type="Pfam" id="PF12823"/>
    </source>
</evidence>
<accession>A0LQX0</accession>
<evidence type="ECO:0000256" key="7">
    <source>
        <dbReference type="SAM" id="Phobius"/>
    </source>
</evidence>
<dbReference type="NCBIfam" id="TIGR03954">
    <property type="entry name" value="integ_memb_HG"/>
    <property type="match status" value="1"/>
</dbReference>
<dbReference type="KEGG" id="ace:Acel_0054"/>
<dbReference type="STRING" id="351607.Acel_0054"/>
<feature type="region of interest" description="Disordered" evidence="6">
    <location>
        <begin position="123"/>
        <end position="145"/>
    </location>
</feature>
<dbReference type="GO" id="GO:0005886">
    <property type="term" value="C:plasma membrane"/>
    <property type="evidence" value="ECO:0007669"/>
    <property type="project" value="UniProtKB-SubCell"/>
</dbReference>
<evidence type="ECO:0000256" key="2">
    <source>
        <dbReference type="ARBA" id="ARBA00022475"/>
    </source>
</evidence>
<keyword evidence="3 7" id="KW-0812">Transmembrane</keyword>
<feature type="transmembrane region" description="Helical" evidence="7">
    <location>
        <begin position="88"/>
        <end position="106"/>
    </location>
</feature>
<evidence type="ECO:0000256" key="6">
    <source>
        <dbReference type="SAM" id="MobiDB-lite"/>
    </source>
</evidence>
<dbReference type="AlphaFoldDB" id="A0LQX0"/>
<evidence type="ECO:0000256" key="5">
    <source>
        <dbReference type="ARBA" id="ARBA00023136"/>
    </source>
</evidence>
<dbReference type="InterPro" id="IPR023845">
    <property type="entry name" value="DUF3817_TM"/>
</dbReference>
<feature type="domain" description="DUF3817" evidence="8">
    <location>
        <begin position="24"/>
        <end position="110"/>
    </location>
</feature>
<name>A0LQX0_ACIC1</name>
<evidence type="ECO:0000256" key="1">
    <source>
        <dbReference type="ARBA" id="ARBA00004651"/>
    </source>
</evidence>
<dbReference type="HOGENOM" id="CLU_120964_1_2_11"/>
<feature type="transmembrane region" description="Helical" evidence="7">
    <location>
        <begin position="60"/>
        <end position="81"/>
    </location>
</feature>
<keyword evidence="4 7" id="KW-1133">Transmembrane helix</keyword>
<dbReference type="RefSeq" id="WP_011718894.1">
    <property type="nucleotide sequence ID" value="NC_008578.1"/>
</dbReference>
<dbReference type="InParanoid" id="A0LQX0"/>
<dbReference type="EMBL" id="CP000481">
    <property type="protein sequence ID" value="ABK51830.1"/>
    <property type="molecule type" value="Genomic_DNA"/>
</dbReference>
<keyword evidence="10" id="KW-1185">Reference proteome</keyword>
<dbReference type="Proteomes" id="UP000008221">
    <property type="component" value="Chromosome"/>
</dbReference>
<protein>
    <recommendedName>
        <fullName evidence="8">DUF3817 domain-containing protein</fullName>
    </recommendedName>
</protein>
<sequence length="145" mass="15565">MTEPSAQTQSMPRMSAAEFVTTPLGRYRLLAYIVGTGLVILVFVGVPLNHLAHFPYVAKYVGTAHGVLYVIYCLTCLELTLRYRLKPLRLFFMAAAGFVPFLSFVVERKTTPLLLQHGAVTTSAAPVSPADGPGPRAGTPGRSGG</sequence>
<dbReference type="PANTHER" id="PTHR40077">
    <property type="entry name" value="MEMBRANE PROTEIN-RELATED"/>
    <property type="match status" value="1"/>
</dbReference>
<evidence type="ECO:0000313" key="9">
    <source>
        <dbReference type="EMBL" id="ABK51830.1"/>
    </source>
</evidence>
<keyword evidence="5 7" id="KW-0472">Membrane</keyword>
<gene>
    <name evidence="9" type="ordered locus">Acel_0054</name>
</gene>
<evidence type="ECO:0000313" key="10">
    <source>
        <dbReference type="Proteomes" id="UP000008221"/>
    </source>
</evidence>
<keyword evidence="2" id="KW-1003">Cell membrane</keyword>
<reference evidence="9 10" key="1">
    <citation type="journal article" date="2009" name="Genome Res.">
        <title>Complete genome of the cellulolytic thermophile Acidothermus cellulolyticus 11B provides insights into its ecophysiological and evolutionary adaptations.</title>
        <authorList>
            <person name="Barabote R.D."/>
            <person name="Xie G."/>
            <person name="Leu D.H."/>
            <person name="Normand P."/>
            <person name="Necsulea A."/>
            <person name="Daubin V."/>
            <person name="Medigue C."/>
            <person name="Adney W.S."/>
            <person name="Xu X.C."/>
            <person name="Lapidus A."/>
            <person name="Parales R.E."/>
            <person name="Detter C."/>
            <person name="Pujic P."/>
            <person name="Bruce D."/>
            <person name="Lavire C."/>
            <person name="Challacombe J.F."/>
            <person name="Brettin T.S."/>
            <person name="Berry A.M."/>
        </authorList>
    </citation>
    <scope>NUCLEOTIDE SEQUENCE [LARGE SCALE GENOMIC DNA]</scope>
    <source>
        <strain evidence="10">ATCC 43068 / DSM 8971 / 11B</strain>
    </source>
</reference>
<comment type="subcellular location">
    <subcellularLocation>
        <location evidence="1">Cell membrane</location>
        <topology evidence="1">Multi-pass membrane protein</topology>
    </subcellularLocation>
</comment>
<dbReference type="Pfam" id="PF12823">
    <property type="entry name" value="DUF3817"/>
    <property type="match status" value="1"/>
</dbReference>
<evidence type="ECO:0000256" key="3">
    <source>
        <dbReference type="ARBA" id="ARBA00022692"/>
    </source>
</evidence>
<organism evidence="9 10">
    <name type="scientific">Acidothermus cellulolyticus (strain ATCC 43068 / DSM 8971 / 11B)</name>
    <dbReference type="NCBI Taxonomy" id="351607"/>
    <lineage>
        <taxon>Bacteria</taxon>
        <taxon>Bacillati</taxon>
        <taxon>Actinomycetota</taxon>
        <taxon>Actinomycetes</taxon>
        <taxon>Acidothermales</taxon>
        <taxon>Acidothermaceae</taxon>
        <taxon>Acidothermus</taxon>
    </lineage>
</organism>
<dbReference type="eggNOG" id="ENOG50330UF">
    <property type="taxonomic scope" value="Bacteria"/>
</dbReference>